<organism evidence="1 2">
    <name type="scientific">Colletotrichum shisoi</name>
    <dbReference type="NCBI Taxonomy" id="2078593"/>
    <lineage>
        <taxon>Eukaryota</taxon>
        <taxon>Fungi</taxon>
        <taxon>Dikarya</taxon>
        <taxon>Ascomycota</taxon>
        <taxon>Pezizomycotina</taxon>
        <taxon>Sordariomycetes</taxon>
        <taxon>Hypocreomycetidae</taxon>
        <taxon>Glomerellales</taxon>
        <taxon>Glomerellaceae</taxon>
        <taxon>Colletotrichum</taxon>
        <taxon>Colletotrichum destructivum species complex</taxon>
    </lineage>
</organism>
<dbReference type="Proteomes" id="UP000326340">
    <property type="component" value="Unassembled WGS sequence"/>
</dbReference>
<evidence type="ECO:0000313" key="1">
    <source>
        <dbReference type="EMBL" id="TQN69473.1"/>
    </source>
</evidence>
<gene>
    <name evidence="1" type="ORF">CSHISOI_06021</name>
</gene>
<dbReference type="EMBL" id="PUHP01000515">
    <property type="protein sequence ID" value="TQN69473.1"/>
    <property type="molecule type" value="Genomic_DNA"/>
</dbReference>
<reference evidence="1 2" key="1">
    <citation type="journal article" date="2019" name="Sci. Rep.">
        <title>Colletotrichum shisoi sp. nov., an anthracnose pathogen of Perilla frutescens in Japan: molecular phylogenetic, morphological and genomic evidence.</title>
        <authorList>
            <person name="Gan P."/>
            <person name="Tsushima A."/>
            <person name="Hiroyama R."/>
            <person name="Narusaka M."/>
            <person name="Takano Y."/>
            <person name="Narusaka Y."/>
            <person name="Kawaradani M."/>
            <person name="Damm U."/>
            <person name="Shirasu K."/>
        </authorList>
    </citation>
    <scope>NUCLEOTIDE SEQUENCE [LARGE SCALE GENOMIC DNA]</scope>
    <source>
        <strain evidence="1 2">PG-2018a</strain>
    </source>
</reference>
<protein>
    <submittedName>
        <fullName evidence="1">Uncharacterized protein</fullName>
    </submittedName>
</protein>
<sequence length="731" mass="81797">MPLPILNDMQPCAIVSPDATSIIGGQTLGFENQLRTEIVIYVGGIHEAYICAMIRFPRARSAAASFFKSNLSESEDLAITIRWRLNTFDISGASLDFDPRVKMLLPEHRQPDEFGILQVNLRPGERSLISGMGFPFQGKNGAIDGYVNSGCNIQGGWNLETIFGQASFMILVKNTIRPSLARFIDLAPRQIIAGNLYGNVHYWDINRYRNQMAFEKRVAHQDPVRYLFNSLNDAATVITQSIAQDNWWYAMDVQDVRKGKPPFLFLKDGDKPSAETDRFWVITRLSPGFVARFKRSIGSLTNPNTELSIAFGPPPSSSTFRDDGKPDRDDLGWSAKVVPIKNVWFEEYRGDQLYKDGGYFVLEEFFIGHGYSHPIFHLPPVANGDDDDVGLIRMARNVSLDGNITSEAAEPTVQFDAAYANMVMSEHSPSFRRYIKTVALQIIGVQGTRTKTTETLVSTTLLFLANPGTNKVHASASSHNAVLAFALMLYEKGAKVVKALQKQVMCDMPRHIPLVVRGYNIRKEVGSFIRLVIRGEIEWEMSTWSQPLSPCEWLLKLVDFDELEIDLLDSPKLFDLRGCARVRDFVVSSGTSHAASDKNQKEKNMTAQQERDERLQAEHWARELIKHLLVDIVKSADVLCTTTHMSRDTYYGAFRESAKAVVLTDAGSMSKAEAIVVWGPFFKPCAIGGDVGRKTRTFIDPDHVSDGKYANHYGPESQVSVLRHMMSSGNA</sequence>
<comment type="caution">
    <text evidence="1">The sequence shown here is derived from an EMBL/GenBank/DDBJ whole genome shotgun (WGS) entry which is preliminary data.</text>
</comment>
<evidence type="ECO:0000313" key="2">
    <source>
        <dbReference type="Proteomes" id="UP000326340"/>
    </source>
</evidence>
<accession>A0A5Q4BR17</accession>
<feature type="non-terminal residue" evidence="1">
    <location>
        <position position="731"/>
    </location>
</feature>
<name>A0A5Q4BR17_9PEZI</name>
<dbReference type="OrthoDB" id="6513042at2759"/>
<proteinExistence type="predicted"/>
<dbReference type="AlphaFoldDB" id="A0A5Q4BR17"/>
<keyword evidence="2" id="KW-1185">Reference proteome</keyword>